<dbReference type="STRING" id="2711.A0A067EUK2"/>
<dbReference type="GO" id="GO:0009451">
    <property type="term" value="P:RNA modification"/>
    <property type="evidence" value="ECO:0007669"/>
    <property type="project" value="InterPro"/>
</dbReference>
<gene>
    <name evidence="4" type="ORF">CISIN_1g044945mg</name>
</gene>
<name>A0A067EUK2_CITSI</name>
<dbReference type="InterPro" id="IPR046960">
    <property type="entry name" value="PPR_At4g14850-like_plant"/>
</dbReference>
<reference evidence="4 5" key="1">
    <citation type="submission" date="2014-04" db="EMBL/GenBank/DDBJ databases">
        <authorList>
            <consortium name="International Citrus Genome Consortium"/>
            <person name="Gmitter F."/>
            <person name="Chen C."/>
            <person name="Farmerie W."/>
            <person name="Harkins T."/>
            <person name="Desany B."/>
            <person name="Mohiuddin M."/>
            <person name="Kodira C."/>
            <person name="Borodovsky M."/>
            <person name="Lomsadze A."/>
            <person name="Burns P."/>
            <person name="Jenkins J."/>
            <person name="Prochnik S."/>
            <person name="Shu S."/>
            <person name="Chapman J."/>
            <person name="Pitluck S."/>
            <person name="Schmutz J."/>
            <person name="Rokhsar D."/>
        </authorList>
    </citation>
    <scope>NUCLEOTIDE SEQUENCE</scope>
</reference>
<comment type="similarity">
    <text evidence="1">Belongs to the PPR family. PCMP-H subfamily.</text>
</comment>
<evidence type="ECO:0000259" key="3">
    <source>
        <dbReference type="Pfam" id="PF14432"/>
    </source>
</evidence>
<sequence length="296" mass="33281">VIANIVILERNENVELSNGLAGCNEFMDKANGITDRFEERAVSIGHYADLDGISDQLPSSSGGRQVDIHFDGGVDGLRPSRSGSVRKVFEIMAVRDFLEYCDYAISRNSITAGCGQNGPFDEGLKFFGQMLMAKIKARHAPFSRIMHAGSTENVWLTLLSACRVHRNVELAEKVADMILMIEPNNTGAYVILINEALKDLLERMEQEGYVPDTKEVLLDVEEEQKKNILYYHGERLALVFGIISTPDGTTIRVIKNLPSLRGLRHGNKVVSKIVHREMIVRDNRRFCRHFLLFRAC</sequence>
<accession>A0A067EUK2</accession>
<proteinExistence type="inferred from homology"/>
<dbReference type="Proteomes" id="UP000027120">
    <property type="component" value="Unassembled WGS sequence"/>
</dbReference>
<dbReference type="Gene3D" id="1.25.40.10">
    <property type="entry name" value="Tetratricopeptide repeat domain"/>
    <property type="match status" value="1"/>
</dbReference>
<protein>
    <recommendedName>
        <fullName evidence="3">DYW domain-containing protein</fullName>
    </recommendedName>
</protein>
<dbReference type="InterPro" id="IPR011990">
    <property type="entry name" value="TPR-like_helical_dom_sf"/>
</dbReference>
<dbReference type="InterPro" id="IPR032867">
    <property type="entry name" value="DYW_dom"/>
</dbReference>
<dbReference type="AlphaFoldDB" id="A0A067EUK2"/>
<keyword evidence="2" id="KW-0677">Repeat</keyword>
<dbReference type="PANTHER" id="PTHR47926:SF518">
    <property type="entry name" value="(WILD MALAYSIAN BANANA) HYPOTHETICAL PROTEIN"/>
    <property type="match status" value="1"/>
</dbReference>
<evidence type="ECO:0000256" key="2">
    <source>
        <dbReference type="ARBA" id="ARBA00022737"/>
    </source>
</evidence>
<organism evidence="4 5">
    <name type="scientific">Citrus sinensis</name>
    <name type="common">Sweet orange</name>
    <name type="synonym">Citrus aurantium var. sinensis</name>
    <dbReference type="NCBI Taxonomy" id="2711"/>
    <lineage>
        <taxon>Eukaryota</taxon>
        <taxon>Viridiplantae</taxon>
        <taxon>Streptophyta</taxon>
        <taxon>Embryophyta</taxon>
        <taxon>Tracheophyta</taxon>
        <taxon>Spermatophyta</taxon>
        <taxon>Magnoliopsida</taxon>
        <taxon>eudicotyledons</taxon>
        <taxon>Gunneridae</taxon>
        <taxon>Pentapetalae</taxon>
        <taxon>rosids</taxon>
        <taxon>malvids</taxon>
        <taxon>Sapindales</taxon>
        <taxon>Rutaceae</taxon>
        <taxon>Aurantioideae</taxon>
        <taxon>Citrus</taxon>
    </lineage>
</organism>
<dbReference type="GO" id="GO:0008270">
    <property type="term" value="F:zinc ion binding"/>
    <property type="evidence" value="ECO:0007669"/>
    <property type="project" value="InterPro"/>
</dbReference>
<evidence type="ECO:0000313" key="4">
    <source>
        <dbReference type="EMBL" id="KDO57570.1"/>
    </source>
</evidence>
<dbReference type="EMBL" id="KK784960">
    <property type="protein sequence ID" value="KDO57570.1"/>
    <property type="molecule type" value="Genomic_DNA"/>
</dbReference>
<keyword evidence="5" id="KW-1185">Reference proteome</keyword>
<dbReference type="PANTHER" id="PTHR47926">
    <property type="entry name" value="PENTATRICOPEPTIDE REPEAT-CONTAINING PROTEIN"/>
    <property type="match status" value="1"/>
</dbReference>
<dbReference type="InterPro" id="IPR002885">
    <property type="entry name" value="PPR_rpt"/>
</dbReference>
<dbReference type="Pfam" id="PF14432">
    <property type="entry name" value="DYW_deaminase"/>
    <property type="match status" value="1"/>
</dbReference>
<feature type="domain" description="DYW" evidence="3">
    <location>
        <begin position="208"/>
        <end position="290"/>
    </location>
</feature>
<evidence type="ECO:0000256" key="1">
    <source>
        <dbReference type="ARBA" id="ARBA00006643"/>
    </source>
</evidence>
<dbReference type="Pfam" id="PF01535">
    <property type="entry name" value="PPR"/>
    <property type="match status" value="1"/>
</dbReference>
<evidence type="ECO:0000313" key="5">
    <source>
        <dbReference type="Proteomes" id="UP000027120"/>
    </source>
</evidence>
<dbReference type="GO" id="GO:0003723">
    <property type="term" value="F:RNA binding"/>
    <property type="evidence" value="ECO:0007669"/>
    <property type="project" value="InterPro"/>
</dbReference>
<feature type="non-terminal residue" evidence="4">
    <location>
        <position position="1"/>
    </location>
</feature>